<reference evidence="3" key="2">
    <citation type="submission" date="2021-04" db="EMBL/GenBank/DDBJ databases">
        <authorList>
            <person name="Gilroy R."/>
        </authorList>
    </citation>
    <scope>NUCLEOTIDE SEQUENCE</scope>
    <source>
        <strain evidence="3">ChiSxjej5B17-1746</strain>
    </source>
</reference>
<dbReference type="EMBL" id="DXGI01000306">
    <property type="protein sequence ID" value="HIW79062.1"/>
    <property type="molecule type" value="Genomic_DNA"/>
</dbReference>
<dbReference type="PRINTS" id="PR01576">
    <property type="entry name" value="PDEFORMYLASE"/>
</dbReference>
<dbReference type="Gene3D" id="3.90.45.10">
    <property type="entry name" value="Peptide deformylase"/>
    <property type="match status" value="1"/>
</dbReference>
<dbReference type="PIRSF" id="PIRSF004749">
    <property type="entry name" value="Pep_def"/>
    <property type="match status" value="1"/>
</dbReference>
<feature type="binding site" evidence="2">
    <location>
        <position position="140"/>
    </location>
    <ligand>
        <name>Fe cation</name>
        <dbReference type="ChEBI" id="CHEBI:24875"/>
    </ligand>
</feature>
<comment type="function">
    <text evidence="2">Removes the formyl group from the N-terminal Met of newly synthesized proteins. Requires at least a dipeptide for an efficient rate of reaction. N-terminal L-methionine is a prerequisite for activity but the enzyme has broad specificity at other positions.</text>
</comment>
<feature type="binding site" evidence="2">
    <location>
        <position position="94"/>
    </location>
    <ligand>
        <name>Fe cation</name>
        <dbReference type="ChEBI" id="CHEBI:24875"/>
    </ligand>
</feature>
<comment type="similarity">
    <text evidence="1 2">Belongs to the polypeptide deformylase family.</text>
</comment>
<dbReference type="GO" id="GO:0042586">
    <property type="term" value="F:peptide deformylase activity"/>
    <property type="evidence" value="ECO:0007669"/>
    <property type="project" value="UniProtKB-UniRule"/>
</dbReference>
<comment type="catalytic activity">
    <reaction evidence="2">
        <text>N-terminal N-formyl-L-methionyl-[peptide] + H2O = N-terminal L-methionyl-[peptide] + formate</text>
        <dbReference type="Rhea" id="RHEA:24420"/>
        <dbReference type="Rhea" id="RHEA-COMP:10639"/>
        <dbReference type="Rhea" id="RHEA-COMP:10640"/>
        <dbReference type="ChEBI" id="CHEBI:15377"/>
        <dbReference type="ChEBI" id="CHEBI:15740"/>
        <dbReference type="ChEBI" id="CHEBI:49298"/>
        <dbReference type="ChEBI" id="CHEBI:64731"/>
        <dbReference type="EC" id="3.5.1.88"/>
    </reaction>
</comment>
<dbReference type="AlphaFoldDB" id="A0A9D1U935"/>
<dbReference type="EC" id="3.5.1.88" evidence="2"/>
<sequence>MPLKIVTYPNPLLGKTSQPIPEVTEEIRQLAQEMGELMYKSDGIGIAAPQVGELLRLVVIDITGPEKREGKMVLVNPTVTPIMEGGLVESEEGCLSVPDYRAKVKRAGKVHVEATDLDGKPVSFDAEDMLAICVQHEVDHLDGKLFIDRISRLKRMMFENKLKKGTRQSQVK</sequence>
<feature type="binding site" evidence="2">
    <location>
        <position position="136"/>
    </location>
    <ligand>
        <name>Fe cation</name>
        <dbReference type="ChEBI" id="CHEBI:24875"/>
    </ligand>
</feature>
<comment type="caution">
    <text evidence="3">The sequence shown here is derived from an EMBL/GenBank/DDBJ whole genome shotgun (WGS) entry which is preliminary data.</text>
</comment>
<dbReference type="GO" id="GO:0046872">
    <property type="term" value="F:metal ion binding"/>
    <property type="evidence" value="ECO:0007669"/>
    <property type="project" value="UniProtKB-KW"/>
</dbReference>
<dbReference type="CDD" id="cd00487">
    <property type="entry name" value="Pep_deformylase"/>
    <property type="match status" value="1"/>
</dbReference>
<name>A0A9D1U935_9BACT</name>
<dbReference type="SUPFAM" id="SSF56420">
    <property type="entry name" value="Peptide deformylase"/>
    <property type="match status" value="1"/>
</dbReference>
<dbReference type="PANTHER" id="PTHR10458:SF22">
    <property type="entry name" value="PEPTIDE DEFORMYLASE"/>
    <property type="match status" value="1"/>
</dbReference>
<dbReference type="Proteomes" id="UP000824264">
    <property type="component" value="Unassembled WGS sequence"/>
</dbReference>
<keyword evidence="2" id="KW-0479">Metal-binding</keyword>
<keyword evidence="2 3" id="KW-0378">Hydrolase</keyword>
<accession>A0A9D1U935</accession>
<keyword evidence="2" id="KW-0408">Iron</keyword>
<dbReference type="Pfam" id="PF01327">
    <property type="entry name" value="Pep_deformylase"/>
    <property type="match status" value="1"/>
</dbReference>
<protein>
    <recommendedName>
        <fullName evidence="2">Peptide deformylase</fullName>
        <shortName evidence="2">PDF</shortName>
        <ecNumber evidence="2">3.5.1.88</ecNumber>
    </recommendedName>
    <alternativeName>
        <fullName evidence="2">Polypeptide deformylase</fullName>
    </alternativeName>
</protein>
<organism evidence="3 4">
    <name type="scientific">Candidatus Bilophila faecipullorum</name>
    <dbReference type="NCBI Taxonomy" id="2838482"/>
    <lineage>
        <taxon>Bacteria</taxon>
        <taxon>Pseudomonadati</taxon>
        <taxon>Thermodesulfobacteriota</taxon>
        <taxon>Desulfovibrionia</taxon>
        <taxon>Desulfovibrionales</taxon>
        <taxon>Desulfovibrionaceae</taxon>
        <taxon>Bilophila</taxon>
    </lineage>
</organism>
<dbReference type="HAMAP" id="MF_00163">
    <property type="entry name" value="Pep_deformylase"/>
    <property type="match status" value="1"/>
</dbReference>
<evidence type="ECO:0000256" key="1">
    <source>
        <dbReference type="ARBA" id="ARBA00010759"/>
    </source>
</evidence>
<dbReference type="NCBIfam" id="TIGR00079">
    <property type="entry name" value="pept_deformyl"/>
    <property type="match status" value="1"/>
</dbReference>
<keyword evidence="2" id="KW-0648">Protein biosynthesis</keyword>
<feature type="active site" evidence="2">
    <location>
        <position position="137"/>
    </location>
</feature>
<dbReference type="NCBIfam" id="NF001159">
    <property type="entry name" value="PRK00150.1-3"/>
    <property type="match status" value="1"/>
</dbReference>
<dbReference type="InterPro" id="IPR023635">
    <property type="entry name" value="Peptide_deformylase"/>
</dbReference>
<gene>
    <name evidence="2 3" type="primary">def</name>
    <name evidence="3" type="ORF">H9874_07960</name>
</gene>
<dbReference type="InterPro" id="IPR036821">
    <property type="entry name" value="Peptide_deformylase_sf"/>
</dbReference>
<comment type="cofactor">
    <cofactor evidence="2">
        <name>Fe(2+)</name>
        <dbReference type="ChEBI" id="CHEBI:29033"/>
    </cofactor>
    <text evidence="2">Binds 1 Fe(2+) ion.</text>
</comment>
<proteinExistence type="inferred from homology"/>
<reference evidence="3" key="1">
    <citation type="journal article" date="2021" name="PeerJ">
        <title>Extensive microbial diversity within the chicken gut microbiome revealed by metagenomics and culture.</title>
        <authorList>
            <person name="Gilroy R."/>
            <person name="Ravi A."/>
            <person name="Getino M."/>
            <person name="Pursley I."/>
            <person name="Horton D.L."/>
            <person name="Alikhan N.F."/>
            <person name="Baker D."/>
            <person name="Gharbi K."/>
            <person name="Hall N."/>
            <person name="Watson M."/>
            <person name="Adriaenssens E.M."/>
            <person name="Foster-Nyarko E."/>
            <person name="Jarju S."/>
            <person name="Secka A."/>
            <person name="Antonio M."/>
            <person name="Oren A."/>
            <person name="Chaudhuri R.R."/>
            <person name="La Ragione R."/>
            <person name="Hildebrand F."/>
            <person name="Pallen M.J."/>
        </authorList>
    </citation>
    <scope>NUCLEOTIDE SEQUENCE</scope>
    <source>
        <strain evidence="3">ChiSxjej5B17-1746</strain>
    </source>
</reference>
<dbReference type="GO" id="GO:0006412">
    <property type="term" value="P:translation"/>
    <property type="evidence" value="ECO:0007669"/>
    <property type="project" value="UniProtKB-UniRule"/>
</dbReference>
<evidence type="ECO:0000313" key="4">
    <source>
        <dbReference type="Proteomes" id="UP000824264"/>
    </source>
</evidence>
<dbReference type="PANTHER" id="PTHR10458">
    <property type="entry name" value="PEPTIDE DEFORMYLASE"/>
    <property type="match status" value="1"/>
</dbReference>
<evidence type="ECO:0000256" key="2">
    <source>
        <dbReference type="HAMAP-Rule" id="MF_00163"/>
    </source>
</evidence>
<evidence type="ECO:0000313" key="3">
    <source>
        <dbReference type="EMBL" id="HIW79062.1"/>
    </source>
</evidence>